<sequence>MPGKSRIHVRVYGRVQGVFFRAFTKSVAEDLGLKGWVRNVEDGSVEIVAEGNEEDLRKFLEEVRRGPPAAIVEKVDVEWEDYTGEFMGFTIRR</sequence>
<dbReference type="GO" id="GO:0003998">
    <property type="term" value="F:acylphosphatase activity"/>
    <property type="evidence" value="ECO:0007669"/>
    <property type="project" value="UniProtKB-EC"/>
</dbReference>
<dbReference type="PANTHER" id="PTHR47268">
    <property type="entry name" value="ACYLPHOSPHATASE"/>
    <property type="match status" value="1"/>
</dbReference>
<dbReference type="Gene3D" id="3.30.70.100">
    <property type="match status" value="1"/>
</dbReference>
<evidence type="ECO:0000256" key="2">
    <source>
        <dbReference type="ARBA" id="ARBA00012150"/>
    </source>
</evidence>
<evidence type="ECO:0000256" key="5">
    <source>
        <dbReference type="ARBA" id="ARBA00047645"/>
    </source>
</evidence>
<comment type="caution">
    <text evidence="10">The sequence shown here is derived from an EMBL/GenBank/DDBJ whole genome shotgun (WGS) entry which is preliminary data.</text>
</comment>
<gene>
    <name evidence="10" type="ORF">ENW83_05655</name>
</gene>
<evidence type="ECO:0000256" key="4">
    <source>
        <dbReference type="ARBA" id="ARBA00022801"/>
    </source>
</evidence>
<dbReference type="Pfam" id="PF00708">
    <property type="entry name" value="Acylphosphatase"/>
    <property type="match status" value="1"/>
</dbReference>
<dbReference type="PROSITE" id="PS00150">
    <property type="entry name" value="ACYLPHOSPHATASE_1"/>
    <property type="match status" value="1"/>
</dbReference>
<protein>
    <recommendedName>
        <fullName evidence="3 6">Acylphosphatase</fullName>
        <ecNumber evidence="2 6">3.6.1.7</ecNumber>
    </recommendedName>
</protein>
<reference evidence="10" key="1">
    <citation type="journal article" date="2020" name="mSystems">
        <title>Genome- and Community-Level Interaction Insights into Carbon Utilization and Element Cycling Functions of Hydrothermarchaeota in Hydrothermal Sediment.</title>
        <authorList>
            <person name="Zhou Z."/>
            <person name="Liu Y."/>
            <person name="Xu W."/>
            <person name="Pan J."/>
            <person name="Luo Z.H."/>
            <person name="Li M."/>
        </authorList>
    </citation>
    <scope>NUCLEOTIDE SEQUENCE [LARGE SCALE GENOMIC DNA]</scope>
    <source>
        <strain evidence="10">SpSt-885</strain>
    </source>
</reference>
<dbReference type="InterPro" id="IPR036046">
    <property type="entry name" value="Acylphosphatase-like_dom_sf"/>
</dbReference>
<dbReference type="InterPro" id="IPR020456">
    <property type="entry name" value="Acylphosphatase"/>
</dbReference>
<evidence type="ECO:0000256" key="6">
    <source>
        <dbReference type="PROSITE-ProRule" id="PRU00520"/>
    </source>
</evidence>
<organism evidence="10">
    <name type="scientific">Fervidicoccus fontis</name>
    <dbReference type="NCBI Taxonomy" id="683846"/>
    <lineage>
        <taxon>Archaea</taxon>
        <taxon>Thermoproteota</taxon>
        <taxon>Thermoprotei</taxon>
        <taxon>Fervidicoccales</taxon>
        <taxon>Fervidicoccaceae</taxon>
        <taxon>Fervidicoccus</taxon>
    </lineage>
</organism>
<dbReference type="EMBL" id="DTLS01000162">
    <property type="protein sequence ID" value="HGZ60667.1"/>
    <property type="molecule type" value="Genomic_DNA"/>
</dbReference>
<comment type="catalytic activity">
    <reaction evidence="5 6 7">
        <text>an acyl phosphate + H2O = a carboxylate + phosphate + H(+)</text>
        <dbReference type="Rhea" id="RHEA:14965"/>
        <dbReference type="ChEBI" id="CHEBI:15377"/>
        <dbReference type="ChEBI" id="CHEBI:15378"/>
        <dbReference type="ChEBI" id="CHEBI:29067"/>
        <dbReference type="ChEBI" id="CHEBI:43474"/>
        <dbReference type="ChEBI" id="CHEBI:59918"/>
        <dbReference type="EC" id="3.6.1.7"/>
    </reaction>
</comment>
<dbReference type="PROSITE" id="PS00151">
    <property type="entry name" value="ACYLPHOSPHATASE_2"/>
    <property type="match status" value="1"/>
</dbReference>
<evidence type="ECO:0000256" key="8">
    <source>
        <dbReference type="RuleBase" id="RU004168"/>
    </source>
</evidence>
<comment type="similarity">
    <text evidence="1 8">Belongs to the acylphosphatase family.</text>
</comment>
<proteinExistence type="inferred from homology"/>
<name>A0A7J3SMB6_9CREN</name>
<dbReference type="FunFam" id="3.30.70.100:FF:000012">
    <property type="entry name" value="Acylphosphatase"/>
    <property type="match status" value="1"/>
</dbReference>
<evidence type="ECO:0000259" key="9">
    <source>
        <dbReference type="PROSITE" id="PS51160"/>
    </source>
</evidence>
<dbReference type="AlphaFoldDB" id="A0A7J3SMB6"/>
<dbReference type="InterPro" id="IPR017968">
    <property type="entry name" value="Acylphosphatase_CS"/>
</dbReference>
<keyword evidence="4 6" id="KW-0378">Hydrolase</keyword>
<dbReference type="PROSITE" id="PS51160">
    <property type="entry name" value="ACYLPHOSPHATASE_3"/>
    <property type="match status" value="1"/>
</dbReference>
<accession>A0A7J3SMB6</accession>
<feature type="domain" description="Acylphosphatase-like" evidence="9">
    <location>
        <begin position="6"/>
        <end position="93"/>
    </location>
</feature>
<dbReference type="PRINTS" id="PR00112">
    <property type="entry name" value="ACYLPHPHTASE"/>
</dbReference>
<evidence type="ECO:0000313" key="10">
    <source>
        <dbReference type="EMBL" id="HGZ60667.1"/>
    </source>
</evidence>
<evidence type="ECO:0000256" key="1">
    <source>
        <dbReference type="ARBA" id="ARBA00005614"/>
    </source>
</evidence>
<evidence type="ECO:0000256" key="3">
    <source>
        <dbReference type="ARBA" id="ARBA00015991"/>
    </source>
</evidence>
<dbReference type="NCBIfam" id="NF011012">
    <property type="entry name" value="PRK14440.1"/>
    <property type="match status" value="1"/>
</dbReference>
<dbReference type="PANTHER" id="PTHR47268:SF4">
    <property type="entry name" value="ACYLPHOSPHATASE"/>
    <property type="match status" value="1"/>
</dbReference>
<feature type="active site" evidence="6">
    <location>
        <position position="21"/>
    </location>
</feature>
<dbReference type="InterPro" id="IPR001792">
    <property type="entry name" value="Acylphosphatase-like_dom"/>
</dbReference>
<feature type="active site" evidence="6">
    <location>
        <position position="39"/>
    </location>
</feature>
<dbReference type="EC" id="3.6.1.7" evidence="2 6"/>
<evidence type="ECO:0000256" key="7">
    <source>
        <dbReference type="RuleBase" id="RU000553"/>
    </source>
</evidence>
<dbReference type="SUPFAM" id="SSF54975">
    <property type="entry name" value="Acylphosphatase/BLUF domain-like"/>
    <property type="match status" value="1"/>
</dbReference>